<proteinExistence type="predicted"/>
<dbReference type="NCBIfam" id="TIGR00293">
    <property type="entry name" value="prefoldin subunit alpha"/>
    <property type="match status" value="1"/>
</dbReference>
<evidence type="ECO:0000313" key="2">
    <source>
        <dbReference type="EMBL" id="GAF81704.1"/>
    </source>
</evidence>
<evidence type="ECO:0000256" key="1">
    <source>
        <dbReference type="SAM" id="Coils"/>
    </source>
</evidence>
<keyword evidence="1" id="KW-0175">Coiled coil</keyword>
<comment type="caution">
    <text evidence="2">The sequence shown here is derived from an EMBL/GenBank/DDBJ whole genome shotgun (WGS) entry which is preliminary data.</text>
</comment>
<dbReference type="SUPFAM" id="SSF46579">
    <property type="entry name" value="Prefoldin"/>
    <property type="match status" value="1"/>
</dbReference>
<dbReference type="Gene3D" id="1.10.287.370">
    <property type="match status" value="1"/>
</dbReference>
<reference evidence="2" key="1">
    <citation type="journal article" date="2014" name="Front. Microbiol.">
        <title>High frequency of phylogenetically diverse reductive dehalogenase-homologous genes in deep subseafloor sedimentary metagenomes.</title>
        <authorList>
            <person name="Kawai M."/>
            <person name="Futagami T."/>
            <person name="Toyoda A."/>
            <person name="Takaki Y."/>
            <person name="Nishi S."/>
            <person name="Hori S."/>
            <person name="Arai W."/>
            <person name="Tsubouchi T."/>
            <person name="Morono Y."/>
            <person name="Uchiyama I."/>
            <person name="Ito T."/>
            <person name="Fujiyama A."/>
            <person name="Inagaki F."/>
            <person name="Takami H."/>
        </authorList>
    </citation>
    <scope>NUCLEOTIDE SEQUENCE</scope>
    <source>
        <strain evidence="2">Expedition CK06-06</strain>
    </source>
</reference>
<dbReference type="InterPro" id="IPR009053">
    <property type="entry name" value="Prefoldin"/>
</dbReference>
<evidence type="ECO:0008006" key="3">
    <source>
        <dbReference type="Google" id="ProtNLM"/>
    </source>
</evidence>
<dbReference type="InterPro" id="IPR004127">
    <property type="entry name" value="Prefoldin_subunit_alpha"/>
</dbReference>
<feature type="coiled-coil region" evidence="1">
    <location>
        <begin position="69"/>
        <end position="100"/>
    </location>
</feature>
<dbReference type="Pfam" id="PF02996">
    <property type="entry name" value="Prefoldin"/>
    <property type="match status" value="1"/>
</dbReference>
<dbReference type="CDD" id="cd23160">
    <property type="entry name" value="Prefoldin_alpha_GimC"/>
    <property type="match status" value="1"/>
</dbReference>
<dbReference type="AlphaFoldDB" id="X0SL04"/>
<dbReference type="EMBL" id="BARS01003361">
    <property type="protein sequence ID" value="GAF81704.1"/>
    <property type="molecule type" value="Genomic_DNA"/>
</dbReference>
<sequence length="111" mass="11648">VIADLTVARESITGLKEVEEGAPILVPTGGGTFVNANLGNLSNILVNIGADVSIEMDLDQAQEDIAGRLDEIRKAGQSVQQQLEEILAQMQIRRDALNRLSAGLGGEAPGV</sequence>
<organism evidence="2">
    <name type="scientific">marine sediment metagenome</name>
    <dbReference type="NCBI Taxonomy" id="412755"/>
    <lineage>
        <taxon>unclassified sequences</taxon>
        <taxon>metagenomes</taxon>
        <taxon>ecological metagenomes</taxon>
    </lineage>
</organism>
<name>X0SL04_9ZZZZ</name>
<feature type="non-terminal residue" evidence="2">
    <location>
        <position position="1"/>
    </location>
</feature>
<gene>
    <name evidence="2" type="ORF">S01H1_06519</name>
</gene>
<accession>X0SL04</accession>
<protein>
    <recommendedName>
        <fullName evidence="3">Prefoldin subunit alpha</fullName>
    </recommendedName>
</protein>